<dbReference type="CDD" id="cd02042">
    <property type="entry name" value="ParAB_family"/>
    <property type="match status" value="1"/>
</dbReference>
<dbReference type="PANTHER" id="PTHR13696">
    <property type="entry name" value="P-LOOP CONTAINING NUCLEOSIDE TRIPHOSPHATE HYDROLASE"/>
    <property type="match status" value="1"/>
</dbReference>
<dbReference type="AlphaFoldDB" id="E6QLR8"/>
<evidence type="ECO:0000259" key="1">
    <source>
        <dbReference type="Pfam" id="PF13614"/>
    </source>
</evidence>
<evidence type="ECO:0000313" key="2">
    <source>
        <dbReference type="EMBL" id="CBI08189.1"/>
    </source>
</evidence>
<dbReference type="InterPro" id="IPR050678">
    <property type="entry name" value="DNA_Partitioning_ATPase"/>
</dbReference>
<protein>
    <recommendedName>
        <fullName evidence="1">AAA domain-containing protein</fullName>
    </recommendedName>
</protein>
<dbReference type="InterPro" id="IPR027417">
    <property type="entry name" value="P-loop_NTPase"/>
</dbReference>
<dbReference type="Pfam" id="PF13614">
    <property type="entry name" value="AAA_31"/>
    <property type="match status" value="1"/>
</dbReference>
<dbReference type="SUPFAM" id="SSF52540">
    <property type="entry name" value="P-loop containing nucleoside triphosphate hydrolases"/>
    <property type="match status" value="1"/>
</dbReference>
<feature type="domain" description="AAA" evidence="1">
    <location>
        <begin position="2"/>
        <end position="161"/>
    </location>
</feature>
<organism evidence="2">
    <name type="scientific">mine drainage metagenome</name>
    <dbReference type="NCBI Taxonomy" id="410659"/>
    <lineage>
        <taxon>unclassified sequences</taxon>
        <taxon>metagenomes</taxon>
        <taxon>ecological metagenomes</taxon>
    </lineage>
</organism>
<proteinExistence type="predicted"/>
<name>E6QLR8_9ZZZZ</name>
<dbReference type="Gene3D" id="3.40.50.300">
    <property type="entry name" value="P-loop containing nucleotide triphosphate hydrolases"/>
    <property type="match status" value="1"/>
</dbReference>
<reference evidence="2" key="1">
    <citation type="submission" date="2009-10" db="EMBL/GenBank/DDBJ databases">
        <title>Diversity of trophic interactions inside an arsenic-rich microbial ecosystem.</title>
        <authorList>
            <person name="Bertin P.N."/>
            <person name="Heinrich-Salmeron A."/>
            <person name="Pelletier E."/>
            <person name="Goulhen-Chollet F."/>
            <person name="Arsene-Ploetze F."/>
            <person name="Gallien S."/>
            <person name="Calteau A."/>
            <person name="Vallenet D."/>
            <person name="Casiot C."/>
            <person name="Chane-Woon-Ming B."/>
            <person name="Giloteaux L."/>
            <person name="Barakat M."/>
            <person name="Bonnefoy V."/>
            <person name="Bruneel O."/>
            <person name="Chandler M."/>
            <person name="Cleiss J."/>
            <person name="Duran R."/>
            <person name="Elbaz-Poulichet F."/>
            <person name="Fonknechten N."/>
            <person name="Lauga B."/>
            <person name="Mornico D."/>
            <person name="Ortet P."/>
            <person name="Schaeffer C."/>
            <person name="Siguier P."/>
            <person name="Alexander Thil Smith A."/>
            <person name="Van Dorsselaer A."/>
            <person name="Weissenbach J."/>
            <person name="Medigue C."/>
            <person name="Le Paslier D."/>
        </authorList>
    </citation>
    <scope>NUCLEOTIDE SEQUENCE</scope>
</reference>
<dbReference type="InterPro" id="IPR025669">
    <property type="entry name" value="AAA_dom"/>
</dbReference>
<comment type="caution">
    <text evidence="2">The sequence shown here is derived from an EMBL/GenBank/DDBJ whole genome shotgun (WGS) entry which is preliminary data.</text>
</comment>
<gene>
    <name evidence="2" type="ORF">CARN6_1631</name>
</gene>
<dbReference type="EMBL" id="CABQ01000191">
    <property type="protein sequence ID" value="CBI08189.1"/>
    <property type="molecule type" value="Genomic_DNA"/>
</dbReference>
<accession>E6QLR8</accession>
<sequence>MIVVVGNQKGGVGKTVVAVQLAARAGERGLKTLLVDMDGQGAASYAVTGDAKIQRTAEYTALDLWDAEKPVPAVETRYENVFLCPASDKLEDVDRKTLTEAVAALTRLKTVDFDVVIIDTPPAVGPRQVAPQIVADVLVSPLEPDLFSAHGLSSLARMLTVAVRMNKGLTWHVLINRFRKADSEQVNIVNDLRDNLAGTLLPQYLTERNFVRSATSHHRPVWLENGRDADALEWRAMFDRVLNVAPVLAEKTASIPASKNMRYTPAQVREIVALQERPEFRFMLKRLDETQRRGIPAFSQRICIFGGRTAKSNQVKTAGIFPRLKDGKYEFMLFAGSTGKAMITDRASYKEGYAKRREELLATGGAKYIGNAFVLMEDTLFSGVCAAASIMAGEMRDGWFRFWDANSIVLDAAVTRQRDPQFGTMKKDYVVPLSLRPGYSPLPLCKEAA</sequence>
<dbReference type="PANTHER" id="PTHR13696:SF99">
    <property type="entry name" value="COBYRINIC ACID AC-DIAMIDE SYNTHASE"/>
    <property type="match status" value="1"/>
</dbReference>